<evidence type="ECO:0000313" key="2">
    <source>
        <dbReference type="EMBL" id="GAF79740.1"/>
    </source>
</evidence>
<dbReference type="EMBL" id="BARS01002011">
    <property type="protein sequence ID" value="GAF79740.1"/>
    <property type="molecule type" value="Genomic_DNA"/>
</dbReference>
<organism evidence="2">
    <name type="scientific">marine sediment metagenome</name>
    <dbReference type="NCBI Taxonomy" id="412755"/>
    <lineage>
        <taxon>unclassified sequences</taxon>
        <taxon>metagenomes</taxon>
        <taxon>ecological metagenomes</taxon>
    </lineage>
</organism>
<gene>
    <name evidence="2" type="ORF">S01H1_03735</name>
</gene>
<proteinExistence type="predicted"/>
<feature type="compositionally biased region" description="Basic and acidic residues" evidence="1">
    <location>
        <begin position="13"/>
        <end position="22"/>
    </location>
</feature>
<dbReference type="AlphaFoldDB" id="X0TUE4"/>
<protein>
    <submittedName>
        <fullName evidence="2">Uncharacterized protein</fullName>
    </submittedName>
</protein>
<accession>X0TUE4</accession>
<reference evidence="2" key="1">
    <citation type="journal article" date="2014" name="Front. Microbiol.">
        <title>High frequency of phylogenetically diverse reductive dehalogenase-homologous genes in deep subseafloor sedimentary metagenomes.</title>
        <authorList>
            <person name="Kawai M."/>
            <person name="Futagami T."/>
            <person name="Toyoda A."/>
            <person name="Takaki Y."/>
            <person name="Nishi S."/>
            <person name="Hori S."/>
            <person name="Arai W."/>
            <person name="Tsubouchi T."/>
            <person name="Morono Y."/>
            <person name="Uchiyama I."/>
            <person name="Ito T."/>
            <person name="Fujiyama A."/>
            <person name="Inagaki F."/>
            <person name="Takami H."/>
        </authorList>
    </citation>
    <scope>NUCLEOTIDE SEQUENCE</scope>
    <source>
        <strain evidence="2">Expedition CK06-06</strain>
    </source>
</reference>
<sequence length="112" mass="12416">MSDSGVEMSNGDDGTHGMENTKKVSFRLTDDQLGYIDAVRWNDDKKKYTCGRSAALRKILEGYEFSLKSSLNDLIEAARSDQPLEILKARVEAKERPSLPSSTTSTVQSPTE</sequence>
<comment type="caution">
    <text evidence="2">The sequence shown here is derived from an EMBL/GenBank/DDBJ whole genome shotgun (WGS) entry which is preliminary data.</text>
</comment>
<name>X0TUE4_9ZZZZ</name>
<feature type="compositionally biased region" description="Low complexity" evidence="1">
    <location>
        <begin position="98"/>
        <end position="112"/>
    </location>
</feature>
<feature type="region of interest" description="Disordered" evidence="1">
    <location>
        <begin position="91"/>
        <end position="112"/>
    </location>
</feature>
<feature type="region of interest" description="Disordered" evidence="1">
    <location>
        <begin position="1"/>
        <end position="24"/>
    </location>
</feature>
<evidence type="ECO:0000256" key="1">
    <source>
        <dbReference type="SAM" id="MobiDB-lite"/>
    </source>
</evidence>